<dbReference type="Proteomes" id="UP000004994">
    <property type="component" value="Chromosome 1"/>
</dbReference>
<dbReference type="STRING" id="4081.A0A3Q7EFM8"/>
<name>A0A3Q7EFM8_SOLLC</name>
<feature type="domain" description="F-box" evidence="2">
    <location>
        <begin position="26"/>
        <end position="80"/>
    </location>
</feature>
<dbReference type="InterPro" id="IPR055411">
    <property type="entry name" value="LRR_FXL15/At3g58940/PEG3-like"/>
</dbReference>
<dbReference type="PROSITE" id="PS50181">
    <property type="entry name" value="FBOX"/>
    <property type="match status" value="1"/>
</dbReference>
<dbReference type="AlphaFoldDB" id="A0A3Q7EFM8"/>
<dbReference type="PaxDb" id="4081-Solyc01g065740.2.1"/>
<dbReference type="InterPro" id="IPR036047">
    <property type="entry name" value="F-box-like_dom_sf"/>
</dbReference>
<dbReference type="InterPro" id="IPR032675">
    <property type="entry name" value="LRR_dom_sf"/>
</dbReference>
<evidence type="ECO:0000256" key="1">
    <source>
        <dbReference type="SAM" id="MobiDB-lite"/>
    </source>
</evidence>
<proteinExistence type="predicted"/>
<feature type="region of interest" description="Disordered" evidence="1">
    <location>
        <begin position="497"/>
        <end position="526"/>
    </location>
</feature>
<dbReference type="Pfam" id="PF00646">
    <property type="entry name" value="F-box"/>
    <property type="match status" value="1"/>
</dbReference>
<reference evidence="3" key="1">
    <citation type="journal article" date="2012" name="Nature">
        <title>The tomato genome sequence provides insights into fleshy fruit evolution.</title>
        <authorList>
            <consortium name="Tomato Genome Consortium"/>
        </authorList>
    </citation>
    <scope>NUCLEOTIDE SEQUENCE [LARGE SCALE GENOMIC DNA]</scope>
    <source>
        <strain evidence="3">cv. Heinz 1706</strain>
    </source>
</reference>
<dbReference type="OMA" id="CEFDSYR"/>
<dbReference type="PANTHER" id="PTHR31900">
    <property type="entry name" value="F-BOX/RNI SUPERFAMILY PROTEIN-RELATED"/>
    <property type="match status" value="1"/>
</dbReference>
<dbReference type="SMART" id="SM00256">
    <property type="entry name" value="FBOX"/>
    <property type="match status" value="1"/>
</dbReference>
<dbReference type="InterPro" id="IPR050232">
    <property type="entry name" value="FBL13/AtMIF1-like"/>
</dbReference>
<dbReference type="Pfam" id="PF24758">
    <property type="entry name" value="LRR_At5g56370"/>
    <property type="match status" value="1"/>
</dbReference>
<protein>
    <recommendedName>
        <fullName evidence="2">F-box domain-containing protein</fullName>
    </recommendedName>
</protein>
<evidence type="ECO:0000313" key="4">
    <source>
        <dbReference type="Proteomes" id="UP000004994"/>
    </source>
</evidence>
<dbReference type="InParanoid" id="A0A3Q7EFM8"/>
<accession>A0A3Q7EFM8</accession>
<dbReference type="InterPro" id="IPR001810">
    <property type="entry name" value="F-box_dom"/>
</dbReference>
<dbReference type="FunCoup" id="A0A3Q7EFM8">
    <property type="interactions" value="1736"/>
</dbReference>
<reference evidence="3" key="2">
    <citation type="submission" date="2019-01" db="UniProtKB">
        <authorList>
            <consortium name="EnsemblPlants"/>
        </authorList>
    </citation>
    <scope>IDENTIFICATION</scope>
    <source>
        <strain evidence="3">cv. Heinz 1706</strain>
    </source>
</reference>
<keyword evidence="4" id="KW-1185">Reference proteome</keyword>
<dbReference type="EnsemblPlants" id="Solyc01g065740.3.1">
    <property type="protein sequence ID" value="Solyc01g065740.3.1"/>
    <property type="gene ID" value="Solyc01g065740.3"/>
</dbReference>
<evidence type="ECO:0000313" key="3">
    <source>
        <dbReference type="EnsemblPlants" id="Solyc01g065740.3.1"/>
    </source>
</evidence>
<feature type="compositionally biased region" description="Acidic residues" evidence="1">
    <location>
        <begin position="504"/>
        <end position="526"/>
    </location>
</feature>
<organism evidence="3">
    <name type="scientific">Solanum lycopersicum</name>
    <name type="common">Tomato</name>
    <name type="synonym">Lycopersicon esculentum</name>
    <dbReference type="NCBI Taxonomy" id="4081"/>
    <lineage>
        <taxon>Eukaryota</taxon>
        <taxon>Viridiplantae</taxon>
        <taxon>Streptophyta</taxon>
        <taxon>Embryophyta</taxon>
        <taxon>Tracheophyta</taxon>
        <taxon>Spermatophyta</taxon>
        <taxon>Magnoliopsida</taxon>
        <taxon>eudicotyledons</taxon>
        <taxon>Gunneridae</taxon>
        <taxon>Pentapetalae</taxon>
        <taxon>asterids</taxon>
        <taxon>lamiids</taxon>
        <taxon>Solanales</taxon>
        <taxon>Solanaceae</taxon>
        <taxon>Solanoideae</taxon>
        <taxon>Solaneae</taxon>
        <taxon>Solanum</taxon>
        <taxon>Solanum subgen. Lycopersicon</taxon>
    </lineage>
</organism>
<dbReference type="Gramene" id="Solyc01g065740.3.1">
    <property type="protein sequence ID" value="Solyc01g065740.3.1"/>
    <property type="gene ID" value="Solyc01g065740.3"/>
</dbReference>
<dbReference type="PANTHER" id="PTHR31900:SF32">
    <property type="entry name" value="F-BOX_RNI_FBD-LIKE DOMAIN PROTEIN"/>
    <property type="match status" value="1"/>
</dbReference>
<dbReference type="Gene3D" id="3.80.10.10">
    <property type="entry name" value="Ribonuclease Inhibitor"/>
    <property type="match status" value="1"/>
</dbReference>
<dbReference type="SUPFAM" id="SSF52047">
    <property type="entry name" value="RNI-like"/>
    <property type="match status" value="1"/>
</dbReference>
<evidence type="ECO:0000259" key="2">
    <source>
        <dbReference type="PROSITE" id="PS50181"/>
    </source>
</evidence>
<sequence length="526" mass="60057">GAVFFVQPKRELGSTKHKIMAGETLDDRISELPDSLLLQILSLLPTEEAFTTCILSKRWQYVWTSLDSFFFSPKRYWERTKGFRSFVDYVLSHSTASKFDKFELHCSSLYTHKSQISRWLTFAVKKNVQHVVIYSHPPYIMPQTFFTCSSLITLHIANGSLVSDIVIAWKSLKTIKLEGMAVVDAEINNLLSGCPALETIVFNSVGGFRRLEINSLNVKTLILEGYCVNNSGHTFEICAPYLQHLELSRDFQDFCCSLVDVSSVVNAKITFDIMCIKDFGDDYLDSDEEDEDSCSDYHENFKTLLQDYLQKLRHATELTFGTLFTQVLCILQFKEVPIPELECKYLALELHLEKFSLYGAAGLLQASRLVETLNITIENQPFDDSRCCFERKYLVKGDSIGLQRYISSFVFSNLKNVKIVIFSGVCMKEHLKKLFKLSNFLLKNTVVLEKFIIVSNRQRCEICGIKCMSRFLSPLAKKLGSSTDSVIIFQQHVYVSSVAKSDQDSDDDEEDSYGEDHEDSDDEEES</sequence>
<dbReference type="SUPFAM" id="SSF81383">
    <property type="entry name" value="F-box domain"/>
    <property type="match status" value="1"/>
</dbReference>